<dbReference type="Gene3D" id="3.40.50.300">
    <property type="entry name" value="P-loop containing nucleotide triphosphate hydrolases"/>
    <property type="match status" value="1"/>
</dbReference>
<evidence type="ECO:0000259" key="5">
    <source>
        <dbReference type="PROSITE" id="PS50893"/>
    </source>
</evidence>
<dbReference type="InterPro" id="IPR003593">
    <property type="entry name" value="AAA+_ATPase"/>
</dbReference>
<dbReference type="InParanoid" id="H1Z066"/>
<dbReference type="CDD" id="cd03230">
    <property type="entry name" value="ABC_DR_subfamily_A"/>
    <property type="match status" value="1"/>
</dbReference>
<dbReference type="PROSITE" id="PS50893">
    <property type="entry name" value="ABC_TRANSPORTER_2"/>
    <property type="match status" value="1"/>
</dbReference>
<dbReference type="Pfam" id="PF00005">
    <property type="entry name" value="ABC_tran"/>
    <property type="match status" value="1"/>
</dbReference>
<proteinExistence type="inferred from homology"/>
<dbReference type="PROSITE" id="PS00211">
    <property type="entry name" value="ABC_TRANSPORTER_1"/>
    <property type="match status" value="1"/>
</dbReference>
<gene>
    <name evidence="6" type="ORF">Metlim_2073</name>
</gene>
<accession>H1Z066</accession>
<protein>
    <submittedName>
        <fullName evidence="6">ABC transporter related protein</fullName>
    </submittedName>
</protein>
<evidence type="ECO:0000313" key="6">
    <source>
        <dbReference type="EMBL" id="EHQ36158.1"/>
    </source>
</evidence>
<dbReference type="GO" id="GO:0016887">
    <property type="term" value="F:ATP hydrolysis activity"/>
    <property type="evidence" value="ECO:0007669"/>
    <property type="project" value="InterPro"/>
</dbReference>
<dbReference type="Proteomes" id="UP000005741">
    <property type="component" value="Chromosome"/>
</dbReference>
<feature type="domain" description="ABC transporter" evidence="5">
    <location>
        <begin position="2"/>
        <end position="231"/>
    </location>
</feature>
<dbReference type="InterPro" id="IPR027417">
    <property type="entry name" value="P-loop_NTPase"/>
</dbReference>
<evidence type="ECO:0000256" key="2">
    <source>
        <dbReference type="ARBA" id="ARBA00022448"/>
    </source>
</evidence>
<organism evidence="6 7">
    <name type="scientific">Methanoplanus limicola DSM 2279</name>
    <dbReference type="NCBI Taxonomy" id="937775"/>
    <lineage>
        <taxon>Archaea</taxon>
        <taxon>Methanobacteriati</taxon>
        <taxon>Methanobacteriota</taxon>
        <taxon>Stenosarchaea group</taxon>
        <taxon>Methanomicrobia</taxon>
        <taxon>Methanomicrobiales</taxon>
        <taxon>Methanomicrobiaceae</taxon>
        <taxon>Methanoplanus</taxon>
    </lineage>
</organism>
<evidence type="ECO:0000256" key="4">
    <source>
        <dbReference type="ARBA" id="ARBA00022840"/>
    </source>
</evidence>
<keyword evidence="3" id="KW-0547">Nucleotide-binding</keyword>
<dbReference type="HOGENOM" id="CLU_000604_1_2_2"/>
<sequence>MIEFKNLTKTYNGINAVDNLSLTIENGEIFGLLGPNGAGKSTTILMLCGLIQPTSGECLIDGTEVSKNPVEVKRNIGYMPEDVGFYQNLTAEQNLSFFAKLYDMNKELRDKKIPELLELVGLEGVEKTVGGYSKGMRQRLGIAKALINDPSVVILDEPTANLDPQGVSDYRKIIRQISDSEKTVLVSSHILSEVSKVCSDVGIMQKGRLVHRGSWQELSGSLNICGLESIIINLEAESEIPELAISDITGTEISADGRRAVITAKSDVRSEISRVLNRNNVLIKELCIDQTTLEDAVLSYYNLEAAN</sequence>
<dbReference type="PANTHER" id="PTHR43335:SF4">
    <property type="entry name" value="ABC TRANSPORTER, ATP-BINDING PROTEIN"/>
    <property type="match status" value="1"/>
</dbReference>
<name>H1Z066_9EURY</name>
<keyword evidence="2" id="KW-0813">Transport</keyword>
<dbReference type="STRING" id="937775.Metlim_2073"/>
<dbReference type="AlphaFoldDB" id="H1Z066"/>
<dbReference type="SUPFAM" id="SSF52540">
    <property type="entry name" value="P-loop containing nucleoside triphosphate hydrolases"/>
    <property type="match status" value="1"/>
</dbReference>
<dbReference type="PANTHER" id="PTHR43335">
    <property type="entry name" value="ABC TRANSPORTER, ATP-BINDING PROTEIN"/>
    <property type="match status" value="1"/>
</dbReference>
<dbReference type="EMBL" id="CM001436">
    <property type="protein sequence ID" value="EHQ36158.1"/>
    <property type="molecule type" value="Genomic_DNA"/>
</dbReference>
<keyword evidence="7" id="KW-1185">Reference proteome</keyword>
<keyword evidence="4" id="KW-0067">ATP-binding</keyword>
<dbReference type="RefSeq" id="WP_004078411.1">
    <property type="nucleotide sequence ID" value="NZ_CM001436.1"/>
</dbReference>
<dbReference type="GO" id="GO:0005524">
    <property type="term" value="F:ATP binding"/>
    <property type="evidence" value="ECO:0007669"/>
    <property type="project" value="UniProtKB-KW"/>
</dbReference>
<comment type="similarity">
    <text evidence="1">Belongs to the ABC transporter superfamily.</text>
</comment>
<evidence type="ECO:0000256" key="1">
    <source>
        <dbReference type="ARBA" id="ARBA00005417"/>
    </source>
</evidence>
<evidence type="ECO:0000256" key="3">
    <source>
        <dbReference type="ARBA" id="ARBA00022741"/>
    </source>
</evidence>
<dbReference type="InterPro" id="IPR003439">
    <property type="entry name" value="ABC_transporter-like_ATP-bd"/>
</dbReference>
<reference evidence="6 7" key="1">
    <citation type="submission" date="2011-10" db="EMBL/GenBank/DDBJ databases">
        <title>The Improved High-Quality Draft genome of Methanoplanus limicola DSM 2279.</title>
        <authorList>
            <consortium name="US DOE Joint Genome Institute (JGI-PGF)"/>
            <person name="Lucas S."/>
            <person name="Copeland A."/>
            <person name="Lapidus A."/>
            <person name="Glavina del Rio T."/>
            <person name="Dalin E."/>
            <person name="Tice H."/>
            <person name="Bruce D."/>
            <person name="Goodwin L."/>
            <person name="Pitluck S."/>
            <person name="Peters L."/>
            <person name="Mikhailova N."/>
            <person name="Lu M."/>
            <person name="Kyrpides N."/>
            <person name="Mavromatis K."/>
            <person name="Ivanova N."/>
            <person name="Markowitz V."/>
            <person name="Cheng J.-F."/>
            <person name="Hugenholtz P."/>
            <person name="Woyke T."/>
            <person name="Wu D."/>
            <person name="Wirth R."/>
            <person name="Brambilla E.-M."/>
            <person name="Klenk H.-P."/>
            <person name="Eisen J.A."/>
        </authorList>
    </citation>
    <scope>NUCLEOTIDE SEQUENCE [LARGE SCALE GENOMIC DNA]</scope>
    <source>
        <strain evidence="6 7">DSM 2279</strain>
    </source>
</reference>
<dbReference type="OrthoDB" id="87732at2157"/>
<evidence type="ECO:0000313" key="7">
    <source>
        <dbReference type="Proteomes" id="UP000005741"/>
    </source>
</evidence>
<dbReference type="InterPro" id="IPR017871">
    <property type="entry name" value="ABC_transporter-like_CS"/>
</dbReference>
<dbReference type="SMART" id="SM00382">
    <property type="entry name" value="AAA"/>
    <property type="match status" value="1"/>
</dbReference>